<accession>A0ABY7PTC3</accession>
<evidence type="ECO:0000313" key="2">
    <source>
        <dbReference type="Proteomes" id="UP001211872"/>
    </source>
</evidence>
<reference evidence="1 2" key="1">
    <citation type="journal article" date="2011" name="Int. J. Syst. Evol. Microbiol.">
        <title>Hymenobacter yonginensis sp. nov., isolated from a mesotrophic artificial lake.</title>
        <authorList>
            <person name="Joung Y."/>
            <person name="Cho S.H."/>
            <person name="Kim H."/>
            <person name="Kim S.B."/>
            <person name="Joh K."/>
        </authorList>
    </citation>
    <scope>NUCLEOTIDE SEQUENCE [LARGE SCALE GENOMIC DNA]</scope>
    <source>
        <strain evidence="1 2">KCTC 22745</strain>
    </source>
</reference>
<name>A0ABY7PTC3_9BACT</name>
<dbReference type="RefSeq" id="WP_270128752.1">
    <property type="nucleotide sequence ID" value="NZ_CP115396.1"/>
</dbReference>
<protein>
    <submittedName>
        <fullName evidence="1">DUF4241 domain-containing protein</fullName>
    </submittedName>
</protein>
<gene>
    <name evidence="1" type="ORF">O9Z63_07900</name>
</gene>
<dbReference type="Pfam" id="PF14025">
    <property type="entry name" value="DUF4241"/>
    <property type="match status" value="1"/>
</dbReference>
<keyword evidence="2" id="KW-1185">Reference proteome</keyword>
<organism evidence="1 2">
    <name type="scientific">Hymenobacter yonginensis</name>
    <dbReference type="NCBI Taxonomy" id="748197"/>
    <lineage>
        <taxon>Bacteria</taxon>
        <taxon>Pseudomonadati</taxon>
        <taxon>Bacteroidota</taxon>
        <taxon>Cytophagia</taxon>
        <taxon>Cytophagales</taxon>
        <taxon>Hymenobacteraceae</taxon>
        <taxon>Hymenobacter</taxon>
    </lineage>
</organism>
<proteinExistence type="predicted"/>
<dbReference type="Proteomes" id="UP001211872">
    <property type="component" value="Chromosome"/>
</dbReference>
<evidence type="ECO:0000313" key="1">
    <source>
        <dbReference type="EMBL" id="WBO86170.1"/>
    </source>
</evidence>
<dbReference type="EMBL" id="CP115396">
    <property type="protein sequence ID" value="WBO86170.1"/>
    <property type="molecule type" value="Genomic_DNA"/>
</dbReference>
<sequence length="249" mass="27378">MRAYYLLLAVGGLAANFCTSMPSGIIKPSKKAILLAPYQVTAEPAVFETSFFPGAKIQQDSISIAFTTDFLGNLPVPSGRIVATDPVAMRTTAFTTEFPHGRFPVELAIARFNGDRRVAFARILFSTQPVKKWELALIPGQKSLAIRDSSYYGFSVDAGTALFIDAEHIEPLGKQLTTEAAYEHLFVKSFELPPDNKAYRTGFLYAAQSDTLAAFETGWGDGSYATYVGFDSQNQPCRLLTDFQVITWQ</sequence>
<dbReference type="InterPro" id="IPR025335">
    <property type="entry name" value="DUF4241"/>
</dbReference>